<sequence length="266" mass="28601">MKNVLLLVHDDVGQEARLQAALDLTRCLSGHLTCLDVVQIPVMAGSGYYPDAELMLLQDARKREEVNAGRIRARLQAEDVAWNWVDQTGYIAPLIQDSAALADIIVLNTSLADRMMPDMIPIVSDAVLKSGKPILAVPDDSRGIDFGGHVLAAWDGSRPAAEALRAAAPLLASAQGVTIIEMGEVSGELAEDAAAYLSRHGVRPRVERLDEPEAGVAAGLLAEMNRRRPAFCIMGAYGHSRLHESLFGGITRKILAKATVPLFLAH</sequence>
<dbReference type="EMBL" id="JFHR01000032">
    <property type="protein sequence ID" value="KEQ52906.1"/>
    <property type="molecule type" value="Genomic_DNA"/>
</dbReference>
<dbReference type="OrthoDB" id="9804721at2"/>
<dbReference type="RefSeq" id="WP_037452948.1">
    <property type="nucleotide sequence ID" value="NZ_JFHR01000032.1"/>
</dbReference>
<protein>
    <submittedName>
        <fullName evidence="1">UspA domain protein</fullName>
    </submittedName>
</protein>
<comment type="caution">
    <text evidence="1">The sequence shown here is derived from an EMBL/GenBank/DDBJ whole genome shotgun (WGS) entry which is preliminary data.</text>
</comment>
<name>A0A081RCI3_SPHCR</name>
<accession>A0A081RCI3</accession>
<reference evidence="1 2" key="1">
    <citation type="submission" date="2014-02" db="EMBL/GenBank/DDBJ databases">
        <title>Whole genome sequence of Sphingobium chlorophenolicum NBRC 16172.</title>
        <authorList>
            <person name="Gan H.M."/>
            <person name="Gan H.Y."/>
            <person name="Chew T.H."/>
            <person name="Savka M.A."/>
        </authorList>
    </citation>
    <scope>NUCLEOTIDE SEQUENCE [LARGE SCALE GENOMIC DNA]</scope>
    <source>
        <strain evidence="1 2">NBRC 16172</strain>
    </source>
</reference>
<evidence type="ECO:0000313" key="2">
    <source>
        <dbReference type="Proteomes" id="UP000028411"/>
    </source>
</evidence>
<dbReference type="PATRIC" id="fig|46429.4.peg.2789"/>
<evidence type="ECO:0000313" key="1">
    <source>
        <dbReference type="EMBL" id="KEQ52906.1"/>
    </source>
</evidence>
<dbReference type="Gene3D" id="3.40.50.12370">
    <property type="match status" value="1"/>
</dbReference>
<dbReference type="AlphaFoldDB" id="A0A081RCI3"/>
<organism evidence="1 2">
    <name type="scientific">Sphingobium chlorophenolicum</name>
    <dbReference type="NCBI Taxonomy" id="46429"/>
    <lineage>
        <taxon>Bacteria</taxon>
        <taxon>Pseudomonadati</taxon>
        <taxon>Pseudomonadota</taxon>
        <taxon>Alphaproteobacteria</taxon>
        <taxon>Sphingomonadales</taxon>
        <taxon>Sphingomonadaceae</taxon>
        <taxon>Sphingobium</taxon>
    </lineage>
</organism>
<proteinExistence type="predicted"/>
<gene>
    <name evidence="1" type="ORF">BV95_02817</name>
</gene>
<dbReference type="Proteomes" id="UP000028411">
    <property type="component" value="Unassembled WGS sequence"/>
</dbReference>
<dbReference type="eggNOG" id="COG0589">
    <property type="taxonomic scope" value="Bacteria"/>
</dbReference>
<dbReference type="SUPFAM" id="SSF52402">
    <property type="entry name" value="Adenine nucleotide alpha hydrolases-like"/>
    <property type="match status" value="2"/>
</dbReference>